<name>A0A4Q9MFS3_9APHY</name>
<protein>
    <submittedName>
        <fullName evidence="1">Uncharacterized protein</fullName>
    </submittedName>
</protein>
<sequence>MNEFAKYHYTDSTMGHVVVYFNAPVVVASLLELSAPTSSLAASSFTGSYSRYLEYLADV</sequence>
<proteinExistence type="predicted"/>
<dbReference type="Proteomes" id="UP000292957">
    <property type="component" value="Unassembled WGS sequence"/>
</dbReference>
<reference evidence="1" key="1">
    <citation type="submission" date="2019-01" db="EMBL/GenBank/DDBJ databases">
        <title>Draft genome sequences of three monokaryotic isolates of the white-rot basidiomycete fungus Dichomitus squalens.</title>
        <authorList>
            <consortium name="DOE Joint Genome Institute"/>
            <person name="Lopez S.C."/>
            <person name="Andreopoulos B."/>
            <person name="Pangilinan J."/>
            <person name="Lipzen A."/>
            <person name="Riley R."/>
            <person name="Ahrendt S."/>
            <person name="Ng V."/>
            <person name="Barry K."/>
            <person name="Daum C."/>
            <person name="Grigoriev I.V."/>
            <person name="Hilden K.S."/>
            <person name="Makela M.R."/>
            <person name="de Vries R.P."/>
        </authorList>
    </citation>
    <scope>NUCLEOTIDE SEQUENCE [LARGE SCALE GENOMIC DNA]</scope>
    <source>
        <strain evidence="1">OM18370.1</strain>
    </source>
</reference>
<evidence type="ECO:0000313" key="1">
    <source>
        <dbReference type="EMBL" id="TBU25398.1"/>
    </source>
</evidence>
<dbReference type="EMBL" id="ML143462">
    <property type="protein sequence ID" value="TBU25398.1"/>
    <property type="molecule type" value="Genomic_DNA"/>
</dbReference>
<accession>A0A4Q9MFS3</accession>
<dbReference type="AlphaFoldDB" id="A0A4Q9MFS3"/>
<gene>
    <name evidence="1" type="ORF">BD311DRAFT_764717</name>
</gene>
<organism evidence="1">
    <name type="scientific">Dichomitus squalens</name>
    <dbReference type="NCBI Taxonomy" id="114155"/>
    <lineage>
        <taxon>Eukaryota</taxon>
        <taxon>Fungi</taxon>
        <taxon>Dikarya</taxon>
        <taxon>Basidiomycota</taxon>
        <taxon>Agaricomycotina</taxon>
        <taxon>Agaricomycetes</taxon>
        <taxon>Polyporales</taxon>
        <taxon>Polyporaceae</taxon>
        <taxon>Dichomitus</taxon>
    </lineage>
</organism>